<comment type="caution">
    <text evidence="1">The sequence shown here is derived from an EMBL/GenBank/DDBJ whole genome shotgun (WGS) entry which is preliminary data.</text>
</comment>
<protein>
    <submittedName>
        <fullName evidence="1">Uncharacterized protein</fullName>
    </submittedName>
</protein>
<reference evidence="1 2" key="1">
    <citation type="submission" date="2024-02" db="EMBL/GenBank/DDBJ databases">
        <authorList>
            <person name="Daric V."/>
            <person name="Darras S."/>
        </authorList>
    </citation>
    <scope>NUCLEOTIDE SEQUENCE [LARGE SCALE GENOMIC DNA]</scope>
</reference>
<organism evidence="1 2">
    <name type="scientific">Clavelina lepadiformis</name>
    <name type="common">Light-bulb sea squirt</name>
    <name type="synonym">Ascidia lepadiformis</name>
    <dbReference type="NCBI Taxonomy" id="159417"/>
    <lineage>
        <taxon>Eukaryota</taxon>
        <taxon>Metazoa</taxon>
        <taxon>Chordata</taxon>
        <taxon>Tunicata</taxon>
        <taxon>Ascidiacea</taxon>
        <taxon>Aplousobranchia</taxon>
        <taxon>Clavelinidae</taxon>
        <taxon>Clavelina</taxon>
    </lineage>
</organism>
<keyword evidence="2" id="KW-1185">Reference proteome</keyword>
<evidence type="ECO:0000313" key="2">
    <source>
        <dbReference type="Proteomes" id="UP001642483"/>
    </source>
</evidence>
<dbReference type="EMBL" id="CAWYQH010000141">
    <property type="protein sequence ID" value="CAK8695114.1"/>
    <property type="molecule type" value="Genomic_DNA"/>
</dbReference>
<evidence type="ECO:0000313" key="1">
    <source>
        <dbReference type="EMBL" id="CAK8695114.1"/>
    </source>
</evidence>
<sequence length="66" mass="8364">MSVSIVRVEHSVIYIKLFLEHQERPWYLLKSWIRYKEYRLTSWEDFQRHIQEIKNHSIPPFWEWCG</sequence>
<dbReference type="Proteomes" id="UP001642483">
    <property type="component" value="Unassembled WGS sequence"/>
</dbReference>
<name>A0ABP0GWU7_CLALP</name>
<gene>
    <name evidence="1" type="ORF">CVLEPA_LOCUS28400</name>
</gene>
<proteinExistence type="predicted"/>
<accession>A0ABP0GWU7</accession>